<organism evidence="3 4">
    <name type="scientific">Penicillium salamii</name>
    <dbReference type="NCBI Taxonomy" id="1612424"/>
    <lineage>
        <taxon>Eukaryota</taxon>
        <taxon>Fungi</taxon>
        <taxon>Dikarya</taxon>
        <taxon>Ascomycota</taxon>
        <taxon>Pezizomycotina</taxon>
        <taxon>Eurotiomycetes</taxon>
        <taxon>Eurotiomycetidae</taxon>
        <taxon>Eurotiales</taxon>
        <taxon>Aspergillaceae</taxon>
        <taxon>Penicillium</taxon>
    </lineage>
</organism>
<dbReference type="Proteomes" id="UP001152592">
    <property type="component" value="Unassembled WGS sequence"/>
</dbReference>
<reference evidence="3" key="1">
    <citation type="submission" date="2021-07" db="EMBL/GenBank/DDBJ databases">
        <authorList>
            <person name="Branca A.L. A."/>
        </authorList>
    </citation>
    <scope>NUCLEOTIDE SEQUENCE</scope>
</reference>
<dbReference type="EMBL" id="CAJVPD010000247">
    <property type="protein sequence ID" value="CAG8393310.1"/>
    <property type="molecule type" value="Genomic_DNA"/>
</dbReference>
<keyword evidence="1" id="KW-0175">Coiled coil</keyword>
<protein>
    <submittedName>
        <fullName evidence="3">Uncharacterized protein</fullName>
    </submittedName>
</protein>
<sequence length="488" mass="54946">MATTSPKPRWTMKKKVVVYAPLSDVFCSASLHVIHERHVNQGSEGSISLHFEADLANRDGRSQALWLNFPPDTVNRCDLTPIDFDKIPSPRLTSMLRSSGNIHSTVSTLSLGLSARATLFYPSEIDSLRPATNGRLDFQACAMICQSEDLHIYFYGREFEKKQLDQLEIFLAALQGGSLRAKVFDHARHGLVQADWRALIESLDPPPYCEQHASAQAPDVHPPLYYAKSESQQVVGKRRRGPPSVPSEDERQKRFLLSSPSMLETPTEVNTPSTLSPSRSICPTHFTHACSPSRTEPAKLAHLVHELQDVSDGLIRELLIQSGHGHLLAKSEDIDSDLPCEAERFGSSQVEMLERRLTQYVNQTIEQRLDHIVNSAVGECRDQVYDECKTNEAEFREHLDDANSELRITANDCMEEVKEEAQKHMREMEEQANQYMHSIEDREAEVKMSVEDMVSALKRRFDTSAQSVINGKSSLSHELGSNPRRTSI</sequence>
<feature type="compositionally biased region" description="Polar residues" evidence="2">
    <location>
        <begin position="258"/>
        <end position="277"/>
    </location>
</feature>
<feature type="region of interest" description="Disordered" evidence="2">
    <location>
        <begin position="231"/>
        <end position="277"/>
    </location>
</feature>
<evidence type="ECO:0000313" key="3">
    <source>
        <dbReference type="EMBL" id="CAG8393310.1"/>
    </source>
</evidence>
<proteinExistence type="predicted"/>
<gene>
    <name evidence="3" type="ORF">PSALAMII_LOCUS6902</name>
</gene>
<dbReference type="SUPFAM" id="SSF47162">
    <property type="entry name" value="Apolipoprotein"/>
    <property type="match status" value="1"/>
</dbReference>
<comment type="caution">
    <text evidence="3">The sequence shown here is derived from an EMBL/GenBank/DDBJ whole genome shotgun (WGS) entry which is preliminary data.</text>
</comment>
<name>A0A9W4JIF9_9EURO</name>
<accession>A0A9W4JIF9</accession>
<evidence type="ECO:0000256" key="1">
    <source>
        <dbReference type="SAM" id="Coils"/>
    </source>
</evidence>
<dbReference type="OrthoDB" id="4161332at2759"/>
<evidence type="ECO:0000256" key="2">
    <source>
        <dbReference type="SAM" id="MobiDB-lite"/>
    </source>
</evidence>
<feature type="coiled-coil region" evidence="1">
    <location>
        <begin position="411"/>
        <end position="445"/>
    </location>
</feature>
<dbReference type="AlphaFoldDB" id="A0A9W4JIF9"/>
<evidence type="ECO:0000313" key="4">
    <source>
        <dbReference type="Proteomes" id="UP001152592"/>
    </source>
</evidence>